<sequence length="372" mass="40000">MSERTVGVGMIGYAFMGRVHSQAWRTVSAFFDLPLTPSMRVICGRSKEAAGAAAERMGWAEAVTDWRAVIERDDVGIVDICTPGDSHAEIAIAALAAGKHVICEKPLANTVQEAALMAAAAAESAGRSMVAFNYRRVPAVALARRLVAEGRLGEIRHVRAQYLQDWVVDPDFPLVWRLRKDKAGSGALGDIGAHIIDTAEFVTGRRVVGVTGLTETFVKERPIEGAGRTGEKGTVTVDDAAVFVGRMSGGALASFEATRFATGRKNALRIEVNGALGSLYFDFEAMNELWVSEGGAGFTRILVTEPDHPYAGAWWPPGHGLGYEHTFTHEIKDFLEAIAAGTDPSPSFADGLRVQRVLEAVEQSNGTYKEIP</sequence>
<gene>
    <name evidence="4" type="ORF">ACIBG2_18215</name>
</gene>
<dbReference type="Pfam" id="PF01408">
    <property type="entry name" value="GFO_IDH_MocA"/>
    <property type="match status" value="1"/>
</dbReference>
<evidence type="ECO:0000259" key="2">
    <source>
        <dbReference type="Pfam" id="PF01408"/>
    </source>
</evidence>
<dbReference type="InterPro" id="IPR050463">
    <property type="entry name" value="Gfo/Idh/MocA_oxidrdct_glycsds"/>
</dbReference>
<dbReference type="Proteomes" id="UP001612741">
    <property type="component" value="Unassembled WGS sequence"/>
</dbReference>
<feature type="domain" description="GFO/IDH/MocA-like oxidoreductase" evidence="3">
    <location>
        <begin position="141"/>
        <end position="279"/>
    </location>
</feature>
<accession>A0ABW7YTT4</accession>
<keyword evidence="5" id="KW-1185">Reference proteome</keyword>
<feature type="domain" description="Gfo/Idh/MocA-like oxidoreductase N-terminal" evidence="2">
    <location>
        <begin position="7"/>
        <end position="131"/>
    </location>
</feature>
<dbReference type="InterPro" id="IPR000683">
    <property type="entry name" value="Gfo/Idh/MocA-like_OxRdtase_N"/>
</dbReference>
<name>A0ABW7YTT4_9ACTN</name>
<dbReference type="InterPro" id="IPR055170">
    <property type="entry name" value="GFO_IDH_MocA-like_dom"/>
</dbReference>
<evidence type="ECO:0000259" key="3">
    <source>
        <dbReference type="Pfam" id="PF22725"/>
    </source>
</evidence>
<protein>
    <submittedName>
        <fullName evidence="4">Gfo/Idh/MocA family protein</fullName>
    </submittedName>
</protein>
<dbReference type="PANTHER" id="PTHR43818">
    <property type="entry name" value="BCDNA.GH03377"/>
    <property type="match status" value="1"/>
</dbReference>
<evidence type="ECO:0000313" key="5">
    <source>
        <dbReference type="Proteomes" id="UP001612741"/>
    </source>
</evidence>
<dbReference type="SUPFAM" id="SSF55347">
    <property type="entry name" value="Glyceraldehyde-3-phosphate dehydrogenase-like, C-terminal domain"/>
    <property type="match status" value="1"/>
</dbReference>
<evidence type="ECO:0000256" key="1">
    <source>
        <dbReference type="ARBA" id="ARBA00023002"/>
    </source>
</evidence>
<dbReference type="PANTHER" id="PTHR43818:SF11">
    <property type="entry name" value="BCDNA.GH03377"/>
    <property type="match status" value="1"/>
</dbReference>
<dbReference type="Gene3D" id="3.30.360.10">
    <property type="entry name" value="Dihydrodipicolinate Reductase, domain 2"/>
    <property type="match status" value="1"/>
</dbReference>
<dbReference type="RefSeq" id="WP_397082538.1">
    <property type="nucleotide sequence ID" value="NZ_JBITGY010000004.1"/>
</dbReference>
<evidence type="ECO:0000313" key="4">
    <source>
        <dbReference type="EMBL" id="MFI6499328.1"/>
    </source>
</evidence>
<dbReference type="Gene3D" id="3.40.50.720">
    <property type="entry name" value="NAD(P)-binding Rossmann-like Domain"/>
    <property type="match status" value="1"/>
</dbReference>
<reference evidence="4 5" key="1">
    <citation type="submission" date="2024-10" db="EMBL/GenBank/DDBJ databases">
        <title>The Natural Products Discovery Center: Release of the First 8490 Sequenced Strains for Exploring Actinobacteria Biosynthetic Diversity.</title>
        <authorList>
            <person name="Kalkreuter E."/>
            <person name="Kautsar S.A."/>
            <person name="Yang D."/>
            <person name="Bader C.D."/>
            <person name="Teijaro C.N."/>
            <person name="Fluegel L."/>
            <person name="Davis C.M."/>
            <person name="Simpson J.R."/>
            <person name="Lauterbach L."/>
            <person name="Steele A.D."/>
            <person name="Gui C."/>
            <person name="Meng S."/>
            <person name="Li G."/>
            <person name="Viehrig K."/>
            <person name="Ye F."/>
            <person name="Su P."/>
            <person name="Kiefer A.F."/>
            <person name="Nichols A."/>
            <person name="Cepeda A.J."/>
            <person name="Yan W."/>
            <person name="Fan B."/>
            <person name="Jiang Y."/>
            <person name="Adhikari A."/>
            <person name="Zheng C.-J."/>
            <person name="Schuster L."/>
            <person name="Cowan T.M."/>
            <person name="Smanski M.J."/>
            <person name="Chevrette M.G."/>
            <person name="De Carvalho L.P.S."/>
            <person name="Shen B."/>
        </authorList>
    </citation>
    <scope>NUCLEOTIDE SEQUENCE [LARGE SCALE GENOMIC DNA]</scope>
    <source>
        <strain evidence="4 5">NPDC050545</strain>
    </source>
</reference>
<organism evidence="4 5">
    <name type="scientific">Nonomuraea typhae</name>
    <dbReference type="NCBI Taxonomy" id="2603600"/>
    <lineage>
        <taxon>Bacteria</taxon>
        <taxon>Bacillati</taxon>
        <taxon>Actinomycetota</taxon>
        <taxon>Actinomycetes</taxon>
        <taxon>Streptosporangiales</taxon>
        <taxon>Streptosporangiaceae</taxon>
        <taxon>Nonomuraea</taxon>
    </lineage>
</organism>
<proteinExistence type="predicted"/>
<dbReference type="SUPFAM" id="SSF51735">
    <property type="entry name" value="NAD(P)-binding Rossmann-fold domains"/>
    <property type="match status" value="1"/>
</dbReference>
<comment type="caution">
    <text evidence="4">The sequence shown here is derived from an EMBL/GenBank/DDBJ whole genome shotgun (WGS) entry which is preliminary data.</text>
</comment>
<dbReference type="EMBL" id="JBITGY010000004">
    <property type="protein sequence ID" value="MFI6499328.1"/>
    <property type="molecule type" value="Genomic_DNA"/>
</dbReference>
<dbReference type="InterPro" id="IPR036291">
    <property type="entry name" value="NAD(P)-bd_dom_sf"/>
</dbReference>
<keyword evidence="1" id="KW-0560">Oxidoreductase</keyword>
<dbReference type="Pfam" id="PF22725">
    <property type="entry name" value="GFO_IDH_MocA_C3"/>
    <property type="match status" value="1"/>
</dbReference>